<dbReference type="Proteomes" id="UP001642409">
    <property type="component" value="Unassembled WGS sequence"/>
</dbReference>
<protein>
    <submittedName>
        <fullName evidence="2">Uncharacterized protein</fullName>
    </submittedName>
</protein>
<feature type="region of interest" description="Disordered" evidence="1">
    <location>
        <begin position="243"/>
        <end position="273"/>
    </location>
</feature>
<evidence type="ECO:0000313" key="4">
    <source>
        <dbReference type="Proteomes" id="UP001642409"/>
    </source>
</evidence>
<name>A0AA86TUI3_9EUKA</name>
<comment type="caution">
    <text evidence="2">The sequence shown here is derived from an EMBL/GenBank/DDBJ whole genome shotgun (WGS) entry which is preliminary data.</text>
</comment>
<dbReference type="AlphaFoldDB" id="A0AA86TUI3"/>
<reference evidence="2" key="1">
    <citation type="submission" date="2023-06" db="EMBL/GenBank/DDBJ databases">
        <authorList>
            <person name="Kurt Z."/>
        </authorList>
    </citation>
    <scope>NUCLEOTIDE SEQUENCE</scope>
</reference>
<evidence type="ECO:0000313" key="2">
    <source>
        <dbReference type="EMBL" id="CAI9927672.1"/>
    </source>
</evidence>
<dbReference type="EMBL" id="CAXDID020000180">
    <property type="protein sequence ID" value="CAL6049526.1"/>
    <property type="molecule type" value="Genomic_DNA"/>
</dbReference>
<accession>A0AA86TUI3</accession>
<organism evidence="2">
    <name type="scientific">Hexamita inflata</name>
    <dbReference type="NCBI Taxonomy" id="28002"/>
    <lineage>
        <taxon>Eukaryota</taxon>
        <taxon>Metamonada</taxon>
        <taxon>Diplomonadida</taxon>
        <taxon>Hexamitidae</taxon>
        <taxon>Hexamitinae</taxon>
        <taxon>Hexamita</taxon>
    </lineage>
</organism>
<proteinExistence type="predicted"/>
<feature type="compositionally biased region" description="Polar residues" evidence="1">
    <location>
        <begin position="259"/>
        <end position="273"/>
    </location>
</feature>
<reference evidence="3 4" key="2">
    <citation type="submission" date="2024-07" db="EMBL/GenBank/DDBJ databases">
        <authorList>
            <person name="Akdeniz Z."/>
        </authorList>
    </citation>
    <scope>NUCLEOTIDE SEQUENCE [LARGE SCALE GENOMIC DNA]</scope>
</reference>
<evidence type="ECO:0000313" key="3">
    <source>
        <dbReference type="EMBL" id="CAL6049526.1"/>
    </source>
</evidence>
<dbReference type="EMBL" id="CATOUU010000384">
    <property type="protein sequence ID" value="CAI9927672.1"/>
    <property type="molecule type" value="Genomic_DNA"/>
</dbReference>
<evidence type="ECO:0000256" key="1">
    <source>
        <dbReference type="SAM" id="MobiDB-lite"/>
    </source>
</evidence>
<sequence>MPLTITIIHSATQDPEDLIGLLINKNFTQSPEFPDSVIFKTHKLGTPQPDQPFESSYVLFEVSKRQDFAKIIQELATQERRDKLFKQTILVGLAVNETDNRVSSAEIIKISQKFNLKYVEVSTDFEVLRKLTQISLQFAVKQQRADSGGRSLVSTQKSQLSKKIANSGNVSNNVSNISPIDSDPENISDRLNMEPPRNDVFEELNQLPSVTWTNKTPEMMTKEVINPNRSNDQLLLKFSPRDIQPQVPDDVSQKFEPATSVQPSPSQQATQQLKLERQTPIRESITEPKAVPVFQNDHAFSLPLTSFVRDSSDKSVIKQKYHNNTPLLIKLNFAQNGIRKTGFVKCRIHDDPEHLSKQFCSAFQYQNTLKVQKIIEEKMKQFGYLNDQIEIDFPNTLQKNFKRAKAVVKFQFGLRAAVYDVIEGEEKETGMKVCQEFGLNPDLYLAFVISKINACKQIQSK</sequence>
<gene>
    <name evidence="2" type="ORF">HINF_LOCUS15317</name>
    <name evidence="3" type="ORF">HINF_LOCUS43380</name>
</gene>
<keyword evidence="4" id="KW-1185">Reference proteome</keyword>